<dbReference type="OrthoDB" id="8400687at2759"/>
<dbReference type="PANTHER" id="PTHR24366:SF168">
    <property type="entry name" value="GH22922P-RELATED"/>
    <property type="match status" value="1"/>
</dbReference>
<dbReference type="EMBL" id="KQ414902">
    <property type="protein sequence ID" value="KOC59651.1"/>
    <property type="molecule type" value="Genomic_DNA"/>
</dbReference>
<dbReference type="PROSITE" id="PS51450">
    <property type="entry name" value="LRR"/>
    <property type="match status" value="4"/>
</dbReference>
<feature type="region of interest" description="Disordered" evidence="3">
    <location>
        <begin position="820"/>
        <end position="921"/>
    </location>
</feature>
<dbReference type="GO" id="GO:0004180">
    <property type="term" value="F:carboxypeptidase activity"/>
    <property type="evidence" value="ECO:0007669"/>
    <property type="project" value="UniProtKB-KW"/>
</dbReference>
<feature type="compositionally biased region" description="Polar residues" evidence="3">
    <location>
        <begin position="820"/>
        <end position="873"/>
    </location>
</feature>
<gene>
    <name evidence="5" type="ORF">WH47_11081</name>
</gene>
<feature type="region of interest" description="Disordered" evidence="3">
    <location>
        <begin position="10"/>
        <end position="60"/>
    </location>
</feature>
<feature type="compositionally biased region" description="Basic and acidic residues" evidence="3">
    <location>
        <begin position="44"/>
        <end position="58"/>
    </location>
</feature>
<keyword evidence="4" id="KW-0812">Transmembrane</keyword>
<feature type="transmembrane region" description="Helical" evidence="4">
    <location>
        <begin position="701"/>
        <end position="723"/>
    </location>
</feature>
<keyword evidence="4" id="KW-0472">Membrane</keyword>
<organism evidence="5 6">
    <name type="scientific">Habropoda laboriosa</name>
    <dbReference type="NCBI Taxonomy" id="597456"/>
    <lineage>
        <taxon>Eukaryota</taxon>
        <taxon>Metazoa</taxon>
        <taxon>Ecdysozoa</taxon>
        <taxon>Arthropoda</taxon>
        <taxon>Hexapoda</taxon>
        <taxon>Insecta</taxon>
        <taxon>Pterygota</taxon>
        <taxon>Neoptera</taxon>
        <taxon>Endopterygota</taxon>
        <taxon>Hymenoptera</taxon>
        <taxon>Apocrita</taxon>
        <taxon>Aculeata</taxon>
        <taxon>Apoidea</taxon>
        <taxon>Anthophila</taxon>
        <taxon>Apidae</taxon>
        <taxon>Habropoda</taxon>
    </lineage>
</organism>
<keyword evidence="5" id="KW-0378">Hydrolase</keyword>
<evidence type="ECO:0000256" key="2">
    <source>
        <dbReference type="ARBA" id="ARBA00022737"/>
    </source>
</evidence>
<dbReference type="Proteomes" id="UP000053825">
    <property type="component" value="Unassembled WGS sequence"/>
</dbReference>
<dbReference type="InterPro" id="IPR003591">
    <property type="entry name" value="Leu-rich_rpt_typical-subtyp"/>
</dbReference>
<dbReference type="PANTHER" id="PTHR24366">
    <property type="entry name" value="IG(IMMUNOGLOBULIN) AND LRR(LEUCINE RICH REPEAT) DOMAINS"/>
    <property type="match status" value="1"/>
</dbReference>
<dbReference type="Pfam" id="PF13855">
    <property type="entry name" value="LRR_8"/>
    <property type="match status" value="2"/>
</dbReference>
<accession>A0A0L7QM95</accession>
<feature type="compositionally biased region" description="Basic and acidic residues" evidence="3">
    <location>
        <begin position="26"/>
        <end position="35"/>
    </location>
</feature>
<keyword evidence="6" id="KW-1185">Reference proteome</keyword>
<evidence type="ECO:0000256" key="3">
    <source>
        <dbReference type="SAM" id="MobiDB-lite"/>
    </source>
</evidence>
<protein>
    <submittedName>
        <fullName evidence="5">Carboxypeptidase N subunit 2</fullName>
    </submittedName>
</protein>
<evidence type="ECO:0000256" key="4">
    <source>
        <dbReference type="SAM" id="Phobius"/>
    </source>
</evidence>
<evidence type="ECO:0000256" key="1">
    <source>
        <dbReference type="ARBA" id="ARBA00022614"/>
    </source>
</evidence>
<feature type="compositionally biased region" description="Polar residues" evidence="3">
    <location>
        <begin position="537"/>
        <end position="549"/>
    </location>
</feature>
<dbReference type="InterPro" id="IPR032675">
    <property type="entry name" value="LRR_dom_sf"/>
</dbReference>
<reference evidence="5 6" key="1">
    <citation type="submission" date="2015-07" db="EMBL/GenBank/DDBJ databases">
        <title>The genome of Habropoda laboriosa.</title>
        <authorList>
            <person name="Pan H."/>
            <person name="Kapheim K."/>
        </authorList>
    </citation>
    <scope>NUCLEOTIDE SEQUENCE [LARGE SCALE GENOMIC DNA]</scope>
    <source>
        <strain evidence="5">0110345459</strain>
    </source>
</reference>
<feature type="region of interest" description="Disordered" evidence="3">
    <location>
        <begin position="528"/>
        <end position="549"/>
    </location>
</feature>
<dbReference type="SUPFAM" id="SSF52058">
    <property type="entry name" value="L domain-like"/>
    <property type="match status" value="1"/>
</dbReference>
<dbReference type="SMART" id="SM00369">
    <property type="entry name" value="LRR_TYP"/>
    <property type="match status" value="6"/>
</dbReference>
<keyword evidence="5" id="KW-0121">Carboxypeptidase</keyword>
<dbReference type="AlphaFoldDB" id="A0A0L7QM95"/>
<dbReference type="Gene3D" id="3.80.10.10">
    <property type="entry name" value="Ribonuclease Inhibitor"/>
    <property type="match status" value="2"/>
</dbReference>
<sequence length="957" mass="106360">MLENTIILLKQEPQQQQQQQQPQLKQKYERMEGNRPVEQGSEQRGTRLEPTKQAEPRKNNRNRRVYLCMRDLSKNIEQYHVHWRVVLVVLAGIIGSVVATSSCPWAQHVVDLESSCICDYNLARELSVQCDIVDYEQLLSAMRRHASKTTVDLFYINNSTIGTLKNGSFAAVQINNMQLSSCQIKTIESEAFKGQENSLKSLNLKDNELTEIPSGTLKALRNLTILDLSMNKIERVNDNAFTGLKLVTLKLSDNEVTLAPMSFRGLDRSLKNLNLKGTRQKKVPEALRGLKTLAFLDLSQNSIRELPGSAATKAFESLESLTGLNLERNLIQSIGPDAFHGIKNTLSSLSLLNNLIPDFPTAAINSVQDLRVLDIGFNLITELPVDAFQKNPSITLLAIDGNPLSTVPEEALARLNGTLRGLSLGGRFLVCDCRLRWIVDWIKSRDLQVTSRERKPQFCGSPQKLQDKSFYNINPEEMTCERTPEIIGIGTVESVDTREPTGSIGVVSSYNPTTRPSISVATVTTTTLPSTELQSTDAPSSTTPRTITNRPTVARTGNVVIMRTTLSPVKLAQDHLQQHQPRPPLVLGSPLYKSKSSDKDIIVKDVLRQDNAVIIYWDTETTNILGFKVIYRLFGDSSFKQAPPLEASEREFKIKNVPSQECIVVCVVSLEETNITPANVPYNQCKEVRTENSPTSNMDKITIAASAAICATIVVAVIIFIVANRRRARKLHTLHSIDQTKMGGPIAGLPVNCCSTVGPTPSPGGPLSSMATLSAYNAQKEWDQVSAYSNRSIPRPRIFPIDRQGSITRASCIDDIRSQTGHYSGKVSTRSVVDGQSQHSFSNTSTRYFGNNTLSSNLANTRSELRQSRQSLAAASDRMSRTNFSPSHMPPHSSSRRQRPRSCNRTLEQNPPRPGSRYSIADSTHTLNNYEENNWTDHDMDIYMARNPTTRTGLMPL</sequence>
<evidence type="ECO:0000313" key="6">
    <source>
        <dbReference type="Proteomes" id="UP000053825"/>
    </source>
</evidence>
<dbReference type="STRING" id="597456.A0A0L7QM95"/>
<keyword evidence="2" id="KW-0677">Repeat</keyword>
<dbReference type="InterPro" id="IPR001611">
    <property type="entry name" value="Leu-rich_rpt"/>
</dbReference>
<proteinExistence type="predicted"/>
<keyword evidence="5" id="KW-0645">Protease</keyword>
<name>A0A0L7QM95_9HYME</name>
<keyword evidence="1" id="KW-0433">Leucine-rich repeat</keyword>
<evidence type="ECO:0000313" key="5">
    <source>
        <dbReference type="EMBL" id="KOC59651.1"/>
    </source>
</evidence>
<feature type="compositionally biased region" description="Low complexity" evidence="3">
    <location>
        <begin position="10"/>
        <end position="25"/>
    </location>
</feature>
<keyword evidence="4" id="KW-1133">Transmembrane helix</keyword>